<reference evidence="1" key="1">
    <citation type="submission" date="2019-06" db="EMBL/GenBank/DDBJ databases">
        <authorList>
            <person name="Zheng W."/>
        </authorList>
    </citation>
    <scope>NUCLEOTIDE SEQUENCE</scope>
    <source>
        <strain evidence="1">QDHG01</strain>
    </source>
</reference>
<dbReference type="Proteomes" id="UP000785679">
    <property type="component" value="Unassembled WGS sequence"/>
</dbReference>
<accession>A0A8J8SWD2</accession>
<gene>
    <name evidence="1" type="ORF">FGO68_gene12256</name>
</gene>
<organism evidence="1 2">
    <name type="scientific">Halteria grandinella</name>
    <dbReference type="NCBI Taxonomy" id="5974"/>
    <lineage>
        <taxon>Eukaryota</taxon>
        <taxon>Sar</taxon>
        <taxon>Alveolata</taxon>
        <taxon>Ciliophora</taxon>
        <taxon>Intramacronucleata</taxon>
        <taxon>Spirotrichea</taxon>
        <taxon>Stichotrichia</taxon>
        <taxon>Sporadotrichida</taxon>
        <taxon>Halteriidae</taxon>
        <taxon>Halteria</taxon>
    </lineage>
</organism>
<keyword evidence="2" id="KW-1185">Reference proteome</keyword>
<name>A0A8J8SWD2_HALGN</name>
<dbReference type="AlphaFoldDB" id="A0A8J8SWD2"/>
<proteinExistence type="predicted"/>
<protein>
    <submittedName>
        <fullName evidence="1">Uncharacterized protein</fullName>
    </submittedName>
</protein>
<dbReference type="EMBL" id="RRYP01019899">
    <property type="protein sequence ID" value="TNV73100.1"/>
    <property type="molecule type" value="Genomic_DNA"/>
</dbReference>
<evidence type="ECO:0000313" key="2">
    <source>
        <dbReference type="Proteomes" id="UP000785679"/>
    </source>
</evidence>
<comment type="caution">
    <text evidence="1">The sequence shown here is derived from an EMBL/GenBank/DDBJ whole genome shotgun (WGS) entry which is preliminary data.</text>
</comment>
<evidence type="ECO:0000313" key="1">
    <source>
        <dbReference type="EMBL" id="TNV73100.1"/>
    </source>
</evidence>
<sequence>MKFSNINSILINAQQQQHPAVLYGWRRPIVIAAAHHLAATDATPVAAAADQYAVATTIVVAKQPTECFDQRSVGSEQRWKRGLADGKWNDCHAIIVVIIVGGSQYAGKQSKHCLIGS</sequence>